<dbReference type="EMBL" id="FXWH01000001">
    <property type="protein sequence ID" value="SMQ59039.1"/>
    <property type="molecule type" value="Genomic_DNA"/>
</dbReference>
<dbReference type="Proteomes" id="UP000194450">
    <property type="component" value="Unassembled WGS sequence"/>
</dbReference>
<dbReference type="OrthoDB" id="531568at2"/>
<name>A0A1Y6E940_9GAMM</name>
<gene>
    <name evidence="3" type="ORF">SAMN06297229_0207</name>
</gene>
<feature type="signal peptide" evidence="1">
    <location>
        <begin position="1"/>
        <end position="24"/>
    </location>
</feature>
<evidence type="ECO:0000256" key="1">
    <source>
        <dbReference type="SAM" id="SignalP"/>
    </source>
</evidence>
<evidence type="ECO:0000259" key="2">
    <source>
        <dbReference type="Pfam" id="PF14347"/>
    </source>
</evidence>
<organism evidence="3 4">
    <name type="scientific">Pseudidiomarina planktonica</name>
    <dbReference type="NCBI Taxonomy" id="1323738"/>
    <lineage>
        <taxon>Bacteria</taxon>
        <taxon>Pseudomonadati</taxon>
        <taxon>Pseudomonadota</taxon>
        <taxon>Gammaproteobacteria</taxon>
        <taxon>Alteromonadales</taxon>
        <taxon>Idiomarinaceae</taxon>
        <taxon>Pseudidiomarina</taxon>
    </lineage>
</organism>
<feature type="chain" id="PRO_5012712269" description="DUF4399 domain-containing protein" evidence="1">
    <location>
        <begin position="25"/>
        <end position="150"/>
    </location>
</feature>
<dbReference type="RefSeq" id="WP_086433405.1">
    <property type="nucleotide sequence ID" value="NZ_FXWH01000001.1"/>
</dbReference>
<keyword evidence="1" id="KW-0732">Signal</keyword>
<evidence type="ECO:0000313" key="4">
    <source>
        <dbReference type="Proteomes" id="UP000194450"/>
    </source>
</evidence>
<sequence>MKNLGLLLTAGLSAGILMMPPAEAHEHKSHSERTEAPADAVAYIISPQNGEKVSTKFKVKFGLTGMGVAPAGVNAPHTGHHHLMVDKTELPALDKPMGGDVIHFGAGQTETELELEPGEHTLQIILGDMNHVPHDPVVVSEVVTITVVED</sequence>
<dbReference type="Pfam" id="PF14347">
    <property type="entry name" value="DUF4399"/>
    <property type="match status" value="1"/>
</dbReference>
<keyword evidence="4" id="KW-1185">Reference proteome</keyword>
<evidence type="ECO:0000313" key="3">
    <source>
        <dbReference type="EMBL" id="SMQ59039.1"/>
    </source>
</evidence>
<accession>A0A1Y6E940</accession>
<protein>
    <recommendedName>
        <fullName evidence="2">DUF4399 domain-containing protein</fullName>
    </recommendedName>
</protein>
<dbReference type="AlphaFoldDB" id="A0A1Y6E940"/>
<feature type="domain" description="DUF4399" evidence="2">
    <location>
        <begin position="59"/>
        <end position="147"/>
    </location>
</feature>
<reference evidence="4" key="1">
    <citation type="submission" date="2017-04" db="EMBL/GenBank/DDBJ databases">
        <authorList>
            <person name="Varghese N."/>
            <person name="Submissions S."/>
        </authorList>
    </citation>
    <scope>NUCLEOTIDE SEQUENCE [LARGE SCALE GENOMIC DNA]</scope>
</reference>
<dbReference type="InterPro" id="IPR025512">
    <property type="entry name" value="DUF4399"/>
</dbReference>
<proteinExistence type="predicted"/>